<sequence>MNVNPNYLISFFLLLYIPNLSPVANNFRKWNELAIINLQPRQKSYTATAQFWGRLATGVKQPSTVTLYPNQEHRLLVIIILSQKCGRFFEIYDQQIKKVTYSCSQEDKDESADYTDWKVEHNSLTKEIKMITPAAKNNPLYIRQEAFWLINY</sequence>
<name>B1WZB8_CROS5</name>
<evidence type="ECO:0000313" key="1">
    <source>
        <dbReference type="EMBL" id="ACB49484.1"/>
    </source>
</evidence>
<evidence type="ECO:0000313" key="2">
    <source>
        <dbReference type="Proteomes" id="UP000001203"/>
    </source>
</evidence>
<dbReference type="eggNOG" id="ENOG5032GMK">
    <property type="taxonomic scope" value="Bacteria"/>
</dbReference>
<reference evidence="1 2" key="1">
    <citation type="journal article" date="2008" name="Proc. Natl. Acad. Sci. U.S.A.">
        <title>The genome of Cyanothece 51142, a unicellular diazotrophic cyanobacterium important in the marine nitrogen cycle.</title>
        <authorList>
            <person name="Welsh E.A."/>
            <person name="Liberton M."/>
            <person name="Stoeckel J."/>
            <person name="Loh T."/>
            <person name="Elvitigala T."/>
            <person name="Wang C."/>
            <person name="Wollam A."/>
            <person name="Fulton R.S."/>
            <person name="Clifton S.W."/>
            <person name="Jacobs J.M."/>
            <person name="Aurora R."/>
            <person name="Ghosh B.K."/>
            <person name="Sherman L.A."/>
            <person name="Smith R.D."/>
            <person name="Wilson R.K."/>
            <person name="Pakrasi H.B."/>
        </authorList>
    </citation>
    <scope>NUCLEOTIDE SEQUENCE [LARGE SCALE GENOMIC DNA]</scope>
    <source>
        <strain evidence="2">ATCC 51142 / BH68</strain>
    </source>
</reference>
<dbReference type="AlphaFoldDB" id="B1WZB8"/>
<dbReference type="Proteomes" id="UP000001203">
    <property type="component" value="Chromosome circular"/>
</dbReference>
<proteinExistence type="predicted"/>
<dbReference type="EMBL" id="CP000806">
    <property type="protein sequence ID" value="ACB49484.1"/>
    <property type="molecule type" value="Genomic_DNA"/>
</dbReference>
<dbReference type="HOGENOM" id="CLU_1719296_0_0_3"/>
<gene>
    <name evidence="1" type="ordered locus">cce_0132</name>
</gene>
<dbReference type="KEGG" id="cyt:cce_0132"/>
<dbReference type="STRING" id="43989.cce_0132"/>
<keyword evidence="2" id="KW-1185">Reference proteome</keyword>
<dbReference type="RefSeq" id="WP_009543073.1">
    <property type="nucleotide sequence ID" value="NC_010546.1"/>
</dbReference>
<organism evidence="1 2">
    <name type="scientific">Crocosphaera subtropica (strain ATCC 51142 / BH68)</name>
    <name type="common">Cyanothece sp. (strain ATCC 51142)</name>
    <dbReference type="NCBI Taxonomy" id="43989"/>
    <lineage>
        <taxon>Bacteria</taxon>
        <taxon>Bacillati</taxon>
        <taxon>Cyanobacteriota</taxon>
        <taxon>Cyanophyceae</taxon>
        <taxon>Oscillatoriophycideae</taxon>
        <taxon>Chroococcales</taxon>
        <taxon>Aphanothecaceae</taxon>
        <taxon>Crocosphaera</taxon>
        <taxon>Crocosphaera subtropica</taxon>
    </lineage>
</organism>
<dbReference type="OrthoDB" id="427910at2"/>
<protein>
    <submittedName>
        <fullName evidence="1">Uncharacterized protein</fullName>
    </submittedName>
</protein>
<accession>B1WZB8</accession>